<dbReference type="InterPro" id="IPR012939">
    <property type="entry name" value="Glyco_hydro_92"/>
</dbReference>
<dbReference type="RefSeq" id="XP_008030699.1">
    <property type="nucleotide sequence ID" value="XM_008032508.1"/>
</dbReference>
<dbReference type="GO" id="GO:0000224">
    <property type="term" value="F:peptide-N4-(N-acetyl-beta-glucosaminyl)asparagine amidase activity"/>
    <property type="evidence" value="ECO:0007669"/>
    <property type="project" value="TreeGrafter"/>
</dbReference>
<dbReference type="HOGENOM" id="CLU_003690_4_2_1"/>
<dbReference type="Gene3D" id="2.70.98.10">
    <property type="match status" value="1"/>
</dbReference>
<reference evidence="4 5" key="1">
    <citation type="journal article" date="2012" name="PLoS Pathog.">
        <title>Diverse lifestyles and strategies of plant pathogenesis encoded in the genomes of eighteen Dothideomycetes fungi.</title>
        <authorList>
            <person name="Ohm R.A."/>
            <person name="Feau N."/>
            <person name="Henrissat B."/>
            <person name="Schoch C.L."/>
            <person name="Horwitz B.A."/>
            <person name="Barry K.W."/>
            <person name="Condon B.J."/>
            <person name="Copeland A.C."/>
            <person name="Dhillon B."/>
            <person name="Glaser F."/>
            <person name="Hesse C.N."/>
            <person name="Kosti I."/>
            <person name="LaButti K."/>
            <person name="Lindquist E.A."/>
            <person name="Lucas S."/>
            <person name="Salamov A.A."/>
            <person name="Bradshaw R.E."/>
            <person name="Ciuffetti L."/>
            <person name="Hamelin R.C."/>
            <person name="Kema G.H.J."/>
            <person name="Lawrence C."/>
            <person name="Scott J.A."/>
            <person name="Spatafora J.W."/>
            <person name="Turgeon B.G."/>
            <person name="de Wit P.J.G.M."/>
            <person name="Zhong S."/>
            <person name="Goodwin S.B."/>
            <person name="Grigoriev I.V."/>
        </authorList>
    </citation>
    <scope>NUCLEOTIDE SEQUENCE [LARGE SCALE GENOMIC DNA]</scope>
    <source>
        <strain evidence="5">28A</strain>
    </source>
</reference>
<dbReference type="AlphaFoldDB" id="R0I8H6"/>
<dbReference type="Gene3D" id="3.30.2080.10">
    <property type="entry name" value="GH92 mannosidase domain"/>
    <property type="match status" value="1"/>
</dbReference>
<dbReference type="Proteomes" id="UP000016935">
    <property type="component" value="Unassembled WGS sequence"/>
</dbReference>
<dbReference type="SUPFAM" id="SSF48208">
    <property type="entry name" value="Six-hairpin glycosidases"/>
    <property type="match status" value="1"/>
</dbReference>
<dbReference type="Gene3D" id="1.20.1610.10">
    <property type="entry name" value="alpha-1,2-mannosidases domains"/>
    <property type="match status" value="1"/>
</dbReference>
<feature type="domain" description="Glycosyl hydrolase family 92" evidence="2">
    <location>
        <begin position="217"/>
        <end position="594"/>
    </location>
</feature>
<dbReference type="GO" id="GO:0005829">
    <property type="term" value="C:cytosol"/>
    <property type="evidence" value="ECO:0007669"/>
    <property type="project" value="TreeGrafter"/>
</dbReference>
<dbReference type="STRING" id="671987.R0I8H6"/>
<evidence type="ECO:0000256" key="1">
    <source>
        <dbReference type="SAM" id="MobiDB-lite"/>
    </source>
</evidence>
<dbReference type="InterPro" id="IPR008928">
    <property type="entry name" value="6-hairpin_glycosidase_sf"/>
</dbReference>
<dbReference type="GO" id="GO:0005975">
    <property type="term" value="P:carbohydrate metabolic process"/>
    <property type="evidence" value="ECO:0007669"/>
    <property type="project" value="InterPro"/>
</dbReference>
<protein>
    <submittedName>
        <fullName evidence="4">Glycoside hydrolase family 92 protein</fullName>
    </submittedName>
</protein>
<dbReference type="PANTHER" id="PTHR12143:SF38">
    <property type="entry name" value="ALPHA-1,2-MANNOSIDASE FAMILY PROTEIN (AFU_ORTHOLOGUE AFUA_5G10520)"/>
    <property type="match status" value="1"/>
</dbReference>
<reference evidence="4 5" key="2">
    <citation type="journal article" date="2013" name="PLoS Genet.">
        <title>Comparative genome structure, secondary metabolite, and effector coding capacity across Cochliobolus pathogens.</title>
        <authorList>
            <person name="Condon B.J."/>
            <person name="Leng Y."/>
            <person name="Wu D."/>
            <person name="Bushley K.E."/>
            <person name="Ohm R.A."/>
            <person name="Otillar R."/>
            <person name="Martin J."/>
            <person name="Schackwitz W."/>
            <person name="Grimwood J."/>
            <person name="MohdZainudin N."/>
            <person name="Xue C."/>
            <person name="Wang R."/>
            <person name="Manning V.A."/>
            <person name="Dhillon B."/>
            <person name="Tu Z.J."/>
            <person name="Steffenson B.J."/>
            <person name="Salamov A."/>
            <person name="Sun H."/>
            <person name="Lowry S."/>
            <person name="LaButti K."/>
            <person name="Han J."/>
            <person name="Copeland A."/>
            <person name="Lindquist E."/>
            <person name="Barry K."/>
            <person name="Schmutz J."/>
            <person name="Baker S.E."/>
            <person name="Ciuffetti L.M."/>
            <person name="Grigoriev I.V."/>
            <person name="Zhong S."/>
            <person name="Turgeon B.G."/>
        </authorList>
    </citation>
    <scope>NUCLEOTIDE SEQUENCE [LARGE SCALE GENOMIC DNA]</scope>
    <source>
        <strain evidence="5">28A</strain>
    </source>
</reference>
<feature type="domain" description="Glycosyl hydrolase family 92 N-terminal" evidence="3">
    <location>
        <begin position="1"/>
        <end position="211"/>
    </location>
</feature>
<dbReference type="GO" id="GO:0005634">
    <property type="term" value="C:nucleus"/>
    <property type="evidence" value="ECO:0007669"/>
    <property type="project" value="TreeGrafter"/>
</dbReference>
<dbReference type="EMBL" id="KB908866">
    <property type="protein sequence ID" value="EOA81691.1"/>
    <property type="molecule type" value="Genomic_DNA"/>
</dbReference>
<evidence type="ECO:0000313" key="4">
    <source>
        <dbReference type="EMBL" id="EOA81691.1"/>
    </source>
</evidence>
<dbReference type="Pfam" id="PF17678">
    <property type="entry name" value="Glyco_hydro_92N"/>
    <property type="match status" value="1"/>
</dbReference>
<organism evidence="4 5">
    <name type="scientific">Exserohilum turcicum (strain 28A)</name>
    <name type="common">Northern leaf blight fungus</name>
    <name type="synonym">Setosphaeria turcica</name>
    <dbReference type="NCBI Taxonomy" id="671987"/>
    <lineage>
        <taxon>Eukaryota</taxon>
        <taxon>Fungi</taxon>
        <taxon>Dikarya</taxon>
        <taxon>Ascomycota</taxon>
        <taxon>Pezizomycotina</taxon>
        <taxon>Dothideomycetes</taxon>
        <taxon>Pleosporomycetidae</taxon>
        <taxon>Pleosporales</taxon>
        <taxon>Pleosporineae</taxon>
        <taxon>Pleosporaceae</taxon>
        <taxon>Exserohilum</taxon>
    </lineage>
</organism>
<keyword evidence="4" id="KW-0378">Hydrolase</keyword>
<keyword evidence="5" id="KW-1185">Reference proteome</keyword>
<dbReference type="Gene3D" id="1.20.1050.60">
    <property type="entry name" value="alpha-1,2-mannosidase"/>
    <property type="match status" value="1"/>
</dbReference>
<dbReference type="eggNOG" id="ENOG502QR5Q">
    <property type="taxonomic scope" value="Eukaryota"/>
</dbReference>
<feature type="region of interest" description="Disordered" evidence="1">
    <location>
        <begin position="380"/>
        <end position="400"/>
    </location>
</feature>
<dbReference type="GeneID" id="19404026"/>
<evidence type="ECO:0000313" key="5">
    <source>
        <dbReference type="Proteomes" id="UP000016935"/>
    </source>
</evidence>
<dbReference type="Pfam" id="PF07971">
    <property type="entry name" value="Glyco_hydro_92"/>
    <property type="match status" value="1"/>
</dbReference>
<proteinExistence type="predicted"/>
<dbReference type="GO" id="GO:0006516">
    <property type="term" value="P:glycoprotein catabolic process"/>
    <property type="evidence" value="ECO:0007669"/>
    <property type="project" value="TreeGrafter"/>
</dbReference>
<accession>R0I8H6</accession>
<dbReference type="FunFam" id="2.70.98.10:FF:000028">
    <property type="entry name" value="Alpha-1,2-mannosidase family protein (AFU_orthologue AFUA_5G10520)"/>
    <property type="match status" value="1"/>
</dbReference>
<evidence type="ECO:0000259" key="3">
    <source>
        <dbReference type="Pfam" id="PF17678"/>
    </source>
</evidence>
<dbReference type="PANTHER" id="PTHR12143">
    <property type="entry name" value="PEPTIDE N-GLYCANASE PNGASE -RELATED"/>
    <property type="match status" value="1"/>
</dbReference>
<gene>
    <name evidence="4" type="ORF">SETTUDRAFT_35520</name>
</gene>
<sequence length="607" mass="66809">MVKLGPDVQHDRTDAYSGYLPEGNVFGFSMMHESGTGGAPKYGVVSQMPVIGDVPDPLADLSQQRAAPDKGSVGYYQSTLANGITVELSATEHAGLYSYTFPNASASSIVVDVSHVLTSFRGFGWEQHYSGGYFRIADDGHYEGSGVYNNGWNLAPDWTIYFCGVFDKQASRSWIFDGETYPLSDPVSGSARIGGVFTFEEDSVKSRVGISFISTEKACANLEEIAPDTEIEALADAAKSKWNNKIFNKLQISSSNTDDLALVYSSLYGMFLIPSNRTGENPAWNDGEPYYDDVFTLWDTHRCHTAMFHILYPEAHEEFIRSLIDIWRHDGFMPDARSSNFNGRVQGGSNADNVLADAYIKGVRGAINWADGFSAMQTDAEVVPPNNHDPQAPDSSTKEGRGALPDWLEYGYITPNFTRAVTRAVEYSTNDFALYQVARGLGKTSSASTYLSRSRNWRNHWNPNANSHSHAGFVVPRLANGSFAPQDPTNCGGCYWGDAYYEDNSWIYSMNAIHDIAELKRRIGGDARFIDRLDKIFELGFFDAGNEPAFHTPYLYNFVPGYQARSVDRSREISALYSAGESGLPGNSDAGAMGVEFACESPLSPRA</sequence>
<evidence type="ECO:0000259" key="2">
    <source>
        <dbReference type="Pfam" id="PF07971"/>
    </source>
</evidence>
<dbReference type="OrthoDB" id="449263at2759"/>
<dbReference type="FunFam" id="1.20.1050.60:FF:000002">
    <property type="entry name" value="Glycosyl hydrolase family 92"/>
    <property type="match status" value="1"/>
</dbReference>
<dbReference type="InterPro" id="IPR050883">
    <property type="entry name" value="PNGase"/>
</dbReference>
<name>R0I8H6_EXST2</name>
<dbReference type="InterPro" id="IPR014718">
    <property type="entry name" value="GH-type_carb-bd"/>
</dbReference>
<dbReference type="InterPro" id="IPR041371">
    <property type="entry name" value="GH92_N"/>
</dbReference>
<dbReference type="GO" id="GO:0030246">
    <property type="term" value="F:carbohydrate binding"/>
    <property type="evidence" value="ECO:0007669"/>
    <property type="project" value="InterPro"/>
</dbReference>